<accession>A0A5B8LJW4</accession>
<sequence length="136" mass="14043">MRKFVMVVAVASVALSLSACGKRGYDRTRPDEYAVARSQPLVVPPDFSLRPPQPGVARPQDNNPSAQALDALFGGSAPRSQAERSTLDQAGGDSAAPGVRSEAGDPETKIVDKGGTTRDIVAAPEGDGQNARAAAN</sequence>
<dbReference type="Pfam" id="PF11233">
    <property type="entry name" value="DUF3035"/>
    <property type="match status" value="1"/>
</dbReference>
<keyword evidence="4" id="KW-1185">Reference proteome</keyword>
<feature type="signal peptide" evidence="2">
    <location>
        <begin position="1"/>
        <end position="21"/>
    </location>
</feature>
<dbReference type="PROSITE" id="PS51257">
    <property type="entry name" value="PROKAR_LIPOPROTEIN"/>
    <property type="match status" value="1"/>
</dbReference>
<feature type="compositionally biased region" description="Basic and acidic residues" evidence="1">
    <location>
        <begin position="102"/>
        <end position="116"/>
    </location>
</feature>
<evidence type="ECO:0000256" key="1">
    <source>
        <dbReference type="SAM" id="MobiDB-lite"/>
    </source>
</evidence>
<evidence type="ECO:0000313" key="4">
    <source>
        <dbReference type="Proteomes" id="UP000315673"/>
    </source>
</evidence>
<feature type="region of interest" description="Disordered" evidence="1">
    <location>
        <begin position="36"/>
        <end position="136"/>
    </location>
</feature>
<dbReference type="AlphaFoldDB" id="A0A5B8LJW4"/>
<evidence type="ECO:0000313" key="3">
    <source>
        <dbReference type="EMBL" id="QDZ08189.1"/>
    </source>
</evidence>
<evidence type="ECO:0000256" key="2">
    <source>
        <dbReference type="SAM" id="SignalP"/>
    </source>
</evidence>
<dbReference type="EMBL" id="CP042306">
    <property type="protein sequence ID" value="QDZ08189.1"/>
    <property type="molecule type" value="Genomic_DNA"/>
</dbReference>
<name>A0A5B8LJW4_9SPHN</name>
<dbReference type="KEGG" id="spai:FPZ24_12435"/>
<dbReference type="OrthoDB" id="8478256at2"/>
<gene>
    <name evidence="3" type="ORF">FPZ24_12435</name>
</gene>
<proteinExistence type="predicted"/>
<feature type="chain" id="PRO_5022877436" evidence="2">
    <location>
        <begin position="22"/>
        <end position="136"/>
    </location>
</feature>
<dbReference type="RefSeq" id="WP_146572459.1">
    <property type="nucleotide sequence ID" value="NZ_CP042306.1"/>
</dbReference>
<keyword evidence="2" id="KW-0732">Signal</keyword>
<dbReference type="Proteomes" id="UP000315673">
    <property type="component" value="Chromosome"/>
</dbReference>
<reference evidence="3 4" key="1">
    <citation type="submission" date="2019-07" db="EMBL/GenBank/DDBJ databases">
        <title>Full genome sequence of Sphingomonas sp. 4R-6-7(HKS19).</title>
        <authorList>
            <person name="Im W.-T."/>
        </authorList>
    </citation>
    <scope>NUCLEOTIDE SEQUENCE [LARGE SCALE GENOMIC DNA]</scope>
    <source>
        <strain evidence="3 4">HKS19</strain>
    </source>
</reference>
<dbReference type="InterPro" id="IPR021395">
    <property type="entry name" value="DUF3035"/>
</dbReference>
<protein>
    <submittedName>
        <fullName evidence="3">DUF3035 domain-containing protein</fullName>
    </submittedName>
</protein>
<organism evidence="3 4">
    <name type="scientific">Sphingomonas panacisoli</name>
    <dbReference type="NCBI Taxonomy" id="1813879"/>
    <lineage>
        <taxon>Bacteria</taxon>
        <taxon>Pseudomonadati</taxon>
        <taxon>Pseudomonadota</taxon>
        <taxon>Alphaproteobacteria</taxon>
        <taxon>Sphingomonadales</taxon>
        <taxon>Sphingomonadaceae</taxon>
        <taxon>Sphingomonas</taxon>
    </lineage>
</organism>